<dbReference type="PANTHER" id="PTHR39332:SF7">
    <property type="entry name" value="SRPBCC FAMILY PROTEIN"/>
    <property type="match status" value="1"/>
</dbReference>
<dbReference type="Pfam" id="PF10604">
    <property type="entry name" value="Polyketide_cyc2"/>
    <property type="match status" value="1"/>
</dbReference>
<dbReference type="Proteomes" id="UP000183635">
    <property type="component" value="Unassembled WGS sequence"/>
</dbReference>
<dbReference type="RefSeq" id="WP_074968529.1">
    <property type="nucleotide sequence ID" value="NZ_CBCRYP010000006.1"/>
</dbReference>
<keyword evidence="1" id="KW-0732">Signal</keyword>
<proteinExistence type="predicted"/>
<evidence type="ECO:0000313" key="3">
    <source>
        <dbReference type="Proteomes" id="UP000183635"/>
    </source>
</evidence>
<dbReference type="AlphaFoldDB" id="A0A1I3BE07"/>
<dbReference type="SUPFAM" id="SSF55961">
    <property type="entry name" value="Bet v1-like"/>
    <property type="match status" value="1"/>
</dbReference>
<gene>
    <name evidence="2" type="ORF">SAMN04488021_12138</name>
</gene>
<dbReference type="CDD" id="cd07821">
    <property type="entry name" value="PYR_PYL_RCAR_like"/>
    <property type="match status" value="1"/>
</dbReference>
<evidence type="ECO:0000256" key="1">
    <source>
        <dbReference type="SAM" id="SignalP"/>
    </source>
</evidence>
<name>A0A1I3BE07_9RHOB</name>
<protein>
    <submittedName>
        <fullName evidence="2">Polyketide cyclase / dehydrase and lipid transport</fullName>
    </submittedName>
</protein>
<feature type="signal peptide" evidence="1">
    <location>
        <begin position="1"/>
        <end position="21"/>
    </location>
</feature>
<dbReference type="EMBL" id="FOPU01000021">
    <property type="protein sequence ID" value="SFH60390.1"/>
    <property type="molecule type" value="Genomic_DNA"/>
</dbReference>
<dbReference type="InterPro" id="IPR019587">
    <property type="entry name" value="Polyketide_cyclase/dehydratase"/>
</dbReference>
<dbReference type="InterPro" id="IPR023393">
    <property type="entry name" value="START-like_dom_sf"/>
</dbReference>
<dbReference type="Gene3D" id="3.30.530.20">
    <property type="match status" value="1"/>
</dbReference>
<dbReference type="OrthoDB" id="1364128at2"/>
<reference evidence="2 3" key="1">
    <citation type="submission" date="2016-10" db="EMBL/GenBank/DDBJ databases">
        <authorList>
            <person name="de Groot N.N."/>
        </authorList>
    </citation>
    <scope>NUCLEOTIDE SEQUENCE [LARGE SCALE GENOMIC DNA]</scope>
    <source>
        <strain evidence="2 3">DSM 8537</strain>
    </source>
</reference>
<evidence type="ECO:0000313" key="2">
    <source>
        <dbReference type="EMBL" id="SFH60390.1"/>
    </source>
</evidence>
<feature type="chain" id="PRO_5010300463" evidence="1">
    <location>
        <begin position="22"/>
        <end position="183"/>
    </location>
</feature>
<dbReference type="PANTHER" id="PTHR39332">
    <property type="entry name" value="BLL4707 PROTEIN"/>
    <property type="match status" value="1"/>
</dbReference>
<sequence>MNRVLALTLGAAMALATAAEAHGPVRLKLELDQKLDATPDEVWAVIGKFDDMSWHPAIASTEIAGDGSTDQPEKSERVLHLKADSGDPTITEVLAKWQPEKRCYAYRIEKVEVSVLPVTNYASTLCVKDEGGKALVSWKGGFYRGYPNNNPPADQNDEAAIKAVTGVYQGGLDALAERFGKAE</sequence>
<accession>A0A1I3BE07</accession>
<keyword evidence="3" id="KW-1185">Reference proteome</keyword>
<dbReference type="STRING" id="34004.SAMN04488021_12138"/>
<organism evidence="2 3">
    <name type="scientific">Paracoccus aminovorans</name>
    <dbReference type="NCBI Taxonomy" id="34004"/>
    <lineage>
        <taxon>Bacteria</taxon>
        <taxon>Pseudomonadati</taxon>
        <taxon>Pseudomonadota</taxon>
        <taxon>Alphaproteobacteria</taxon>
        <taxon>Rhodobacterales</taxon>
        <taxon>Paracoccaceae</taxon>
        <taxon>Paracoccus</taxon>
    </lineage>
</organism>